<dbReference type="InterPro" id="IPR011006">
    <property type="entry name" value="CheY-like_superfamily"/>
</dbReference>
<accession>A0A2M9ZJ03</accession>
<proteinExistence type="predicted"/>
<dbReference type="CDD" id="cd00130">
    <property type="entry name" value="PAS"/>
    <property type="match status" value="1"/>
</dbReference>
<dbReference type="Pfam" id="PF13426">
    <property type="entry name" value="PAS_9"/>
    <property type="match status" value="1"/>
</dbReference>
<keyword evidence="1" id="KW-0597">Phosphoprotein</keyword>
<evidence type="ECO:0000313" key="8">
    <source>
        <dbReference type="Proteomes" id="UP000231990"/>
    </source>
</evidence>
<dbReference type="Pfam" id="PF02518">
    <property type="entry name" value="HATPase_c"/>
    <property type="match status" value="1"/>
</dbReference>
<dbReference type="SMART" id="SM00091">
    <property type="entry name" value="PAS"/>
    <property type="match status" value="1"/>
</dbReference>
<dbReference type="GO" id="GO:0000160">
    <property type="term" value="P:phosphorelay signal transduction system"/>
    <property type="evidence" value="ECO:0007669"/>
    <property type="project" value="InterPro"/>
</dbReference>
<evidence type="ECO:0000256" key="1">
    <source>
        <dbReference type="PROSITE-ProRule" id="PRU00169"/>
    </source>
</evidence>
<dbReference type="InterPro" id="IPR000014">
    <property type="entry name" value="PAS"/>
</dbReference>
<keyword evidence="7" id="KW-1185">Reference proteome</keyword>
<keyword evidence="6" id="KW-0808">Transferase</keyword>
<dbReference type="InterPro" id="IPR001789">
    <property type="entry name" value="Sig_transdc_resp-reg_receiver"/>
</dbReference>
<organism evidence="6 8">
    <name type="scientific">Leptospira perolatii</name>
    <dbReference type="NCBI Taxonomy" id="2023191"/>
    <lineage>
        <taxon>Bacteria</taxon>
        <taxon>Pseudomonadati</taxon>
        <taxon>Spirochaetota</taxon>
        <taxon>Spirochaetia</taxon>
        <taxon>Leptospirales</taxon>
        <taxon>Leptospiraceae</taxon>
        <taxon>Leptospira</taxon>
    </lineage>
</organism>
<dbReference type="PROSITE" id="PS50112">
    <property type="entry name" value="PAS"/>
    <property type="match status" value="1"/>
</dbReference>
<feature type="domain" description="Response regulatory" evidence="3">
    <location>
        <begin position="6"/>
        <end position="121"/>
    </location>
</feature>
<sequence>MLTKPKILVVEDEIIVAVNLGQKLKKLGYDLVGITSSGEEAIQKAEENHPDLVLMDINIEGNLDGIQTAEVLRNRFQTPVIYLTAYADENTLNRAKRTQPLGYIVKPFESDQLRSSIEVALYKNEVEFQHRKSEENLKSTLNQIESGILTTDEKGLVLFSNPAAEIFTGYSISECVGKPISKILKLESKDGGPKELPIDQILGENRMLEWGEVLLTDSNGKRNPVAVSSSPILNSSGIATGSITVLRSPNTANNEPGQAYLKEIHHRIKNNLTVISSLLSMNASNLKDQESMEIFRESQHRIHAVALLHEVLYENHDLSSISFDLYVRKLTDLLFEVYKVDRNKIKLILDIREAKIPSEAGMNCALIINELLTNSFKHGLLGRERGEIIVRFYKEKNQYVLEVKDDGVGLPDPQNRTKSPGSLGLSLVDSFVKLLQGKLEIKNDSGCLVKLSFPIKKEVESK</sequence>
<dbReference type="SMART" id="SM00387">
    <property type="entry name" value="HATPase_c"/>
    <property type="match status" value="1"/>
</dbReference>
<dbReference type="PANTHER" id="PTHR43065">
    <property type="entry name" value="SENSOR HISTIDINE KINASE"/>
    <property type="match status" value="1"/>
</dbReference>
<dbReference type="PROSITE" id="PS50109">
    <property type="entry name" value="HIS_KIN"/>
    <property type="match status" value="1"/>
</dbReference>
<dbReference type="Pfam" id="PF00072">
    <property type="entry name" value="Response_reg"/>
    <property type="match status" value="1"/>
</dbReference>
<dbReference type="AlphaFoldDB" id="A0A2M9ZJ03"/>
<dbReference type="OrthoDB" id="5343928at2"/>
<name>A0A2M9ZJ03_9LEPT</name>
<evidence type="ECO:0000259" key="4">
    <source>
        <dbReference type="PROSITE" id="PS50112"/>
    </source>
</evidence>
<dbReference type="Pfam" id="PF07568">
    <property type="entry name" value="HisKA_2"/>
    <property type="match status" value="1"/>
</dbReference>
<dbReference type="SMART" id="SM00448">
    <property type="entry name" value="REC"/>
    <property type="match status" value="1"/>
</dbReference>
<dbReference type="SUPFAM" id="SSF55874">
    <property type="entry name" value="ATPase domain of HSP90 chaperone/DNA topoisomerase II/histidine kinase"/>
    <property type="match status" value="1"/>
</dbReference>
<dbReference type="NCBIfam" id="TIGR00229">
    <property type="entry name" value="sensory_box"/>
    <property type="match status" value="1"/>
</dbReference>
<protein>
    <submittedName>
        <fullName evidence="6">Histidine kinase</fullName>
    </submittedName>
</protein>
<reference evidence="7 8" key="1">
    <citation type="submission" date="2017-07" db="EMBL/GenBank/DDBJ databases">
        <title>Leptospira spp. isolated from tropical soils.</title>
        <authorList>
            <person name="Thibeaux R."/>
            <person name="Iraola G."/>
            <person name="Ferres I."/>
            <person name="Bierque E."/>
            <person name="Girault D."/>
            <person name="Soupe-Gilbert M.-E."/>
            <person name="Picardeau M."/>
            <person name="Goarant C."/>
        </authorList>
    </citation>
    <scope>NUCLEOTIDE SEQUENCE [LARGE SCALE GENOMIC DNA]</scope>
    <source>
        <strain evidence="6 8">FH1-B-B1</strain>
        <strain evidence="5 7">FH1-B-C1</strain>
    </source>
</reference>
<dbReference type="RefSeq" id="WP_100715415.1">
    <property type="nucleotide sequence ID" value="NZ_NPDY01000031.1"/>
</dbReference>
<dbReference type="EMBL" id="NPDZ01000016">
    <property type="protein sequence ID" value="PJZ71933.1"/>
    <property type="molecule type" value="Genomic_DNA"/>
</dbReference>
<evidence type="ECO:0000313" key="6">
    <source>
        <dbReference type="EMBL" id="PJZ71933.1"/>
    </source>
</evidence>
<dbReference type="InterPro" id="IPR036890">
    <property type="entry name" value="HATPase_C_sf"/>
</dbReference>
<feature type="domain" description="PAS" evidence="4">
    <location>
        <begin position="133"/>
        <end position="178"/>
    </location>
</feature>
<feature type="modified residue" description="4-aspartylphosphate" evidence="1">
    <location>
        <position position="56"/>
    </location>
</feature>
<dbReference type="GO" id="GO:0016301">
    <property type="term" value="F:kinase activity"/>
    <property type="evidence" value="ECO:0007669"/>
    <property type="project" value="UniProtKB-KW"/>
</dbReference>
<dbReference type="InterPro" id="IPR035965">
    <property type="entry name" value="PAS-like_dom_sf"/>
</dbReference>
<dbReference type="SUPFAM" id="SSF52172">
    <property type="entry name" value="CheY-like"/>
    <property type="match status" value="1"/>
</dbReference>
<dbReference type="Gene3D" id="3.30.450.20">
    <property type="entry name" value="PAS domain"/>
    <property type="match status" value="1"/>
</dbReference>
<gene>
    <name evidence="5" type="ORF">CH360_17590</name>
    <name evidence="6" type="ORF">CH373_17020</name>
</gene>
<dbReference type="InterPro" id="IPR005467">
    <property type="entry name" value="His_kinase_dom"/>
</dbReference>
<dbReference type="InterPro" id="IPR011495">
    <property type="entry name" value="Sig_transdc_His_kin_sub2_dim/P"/>
</dbReference>
<dbReference type="SUPFAM" id="SSF55785">
    <property type="entry name" value="PYP-like sensor domain (PAS domain)"/>
    <property type="match status" value="1"/>
</dbReference>
<dbReference type="InterPro" id="IPR003594">
    <property type="entry name" value="HATPase_dom"/>
</dbReference>
<evidence type="ECO:0000313" key="5">
    <source>
        <dbReference type="EMBL" id="PJZ68155.1"/>
    </source>
</evidence>
<evidence type="ECO:0000259" key="3">
    <source>
        <dbReference type="PROSITE" id="PS50110"/>
    </source>
</evidence>
<dbReference type="CDD" id="cd17534">
    <property type="entry name" value="REC_DC-like"/>
    <property type="match status" value="1"/>
</dbReference>
<keyword evidence="6" id="KW-0418">Kinase</keyword>
<dbReference type="PANTHER" id="PTHR43065:SF23">
    <property type="entry name" value="SENSOR HISTIDINE KINASE PDTAS"/>
    <property type="match status" value="1"/>
</dbReference>
<dbReference type="Gene3D" id="3.30.565.10">
    <property type="entry name" value="Histidine kinase-like ATPase, C-terminal domain"/>
    <property type="match status" value="1"/>
</dbReference>
<evidence type="ECO:0000313" key="7">
    <source>
        <dbReference type="Proteomes" id="UP000231962"/>
    </source>
</evidence>
<dbReference type="PROSITE" id="PS50110">
    <property type="entry name" value="RESPONSE_REGULATORY"/>
    <property type="match status" value="1"/>
</dbReference>
<comment type="caution">
    <text evidence="6">The sequence shown here is derived from an EMBL/GenBank/DDBJ whole genome shotgun (WGS) entry which is preliminary data.</text>
</comment>
<dbReference type="Gene3D" id="3.40.50.2300">
    <property type="match status" value="1"/>
</dbReference>
<evidence type="ECO:0000259" key="2">
    <source>
        <dbReference type="PROSITE" id="PS50109"/>
    </source>
</evidence>
<dbReference type="EMBL" id="NPDY01000031">
    <property type="protein sequence ID" value="PJZ68155.1"/>
    <property type="molecule type" value="Genomic_DNA"/>
</dbReference>
<feature type="domain" description="Histidine kinase" evidence="2">
    <location>
        <begin position="263"/>
        <end position="457"/>
    </location>
</feature>
<dbReference type="Proteomes" id="UP000231962">
    <property type="component" value="Unassembled WGS sequence"/>
</dbReference>
<dbReference type="Proteomes" id="UP000231990">
    <property type="component" value="Unassembled WGS sequence"/>
</dbReference>